<evidence type="ECO:0000256" key="1">
    <source>
        <dbReference type="ARBA" id="ARBA00001913"/>
    </source>
</evidence>
<proteinExistence type="predicted"/>
<evidence type="ECO:0000256" key="2">
    <source>
        <dbReference type="ARBA" id="ARBA00022723"/>
    </source>
</evidence>
<evidence type="ECO:0000259" key="8">
    <source>
        <dbReference type="PROSITE" id="PS51115"/>
    </source>
</evidence>
<evidence type="ECO:0000256" key="7">
    <source>
        <dbReference type="ARBA" id="ARBA00023180"/>
    </source>
</evidence>
<dbReference type="GO" id="GO:0046872">
    <property type="term" value="F:metal ion binding"/>
    <property type="evidence" value="ECO:0007669"/>
    <property type="project" value="UniProtKB-KW"/>
</dbReference>
<dbReference type="Proteomes" id="UP001209570">
    <property type="component" value="Unassembled WGS sequence"/>
</dbReference>
<keyword evidence="5" id="KW-0106">Calcium</keyword>
<keyword evidence="3" id="KW-0732">Signal</keyword>
<evidence type="ECO:0000256" key="4">
    <source>
        <dbReference type="ARBA" id="ARBA00022737"/>
    </source>
</evidence>
<name>A0AAD5LQZ8_PYTIN</name>
<dbReference type="InterPro" id="IPR051360">
    <property type="entry name" value="Neuronal_Pentraxin_Related"/>
</dbReference>
<comment type="caution">
    <text evidence="9">The sequence shown here is derived from an EMBL/GenBank/DDBJ whole genome shotgun (WGS) entry which is preliminary data.</text>
</comment>
<evidence type="ECO:0000256" key="3">
    <source>
        <dbReference type="ARBA" id="ARBA00022729"/>
    </source>
</evidence>
<dbReference type="PANTHER" id="PTHR19277">
    <property type="entry name" value="PENTRAXIN"/>
    <property type="match status" value="1"/>
</dbReference>
<dbReference type="SUPFAM" id="SSF49899">
    <property type="entry name" value="Concanavalin A-like lectins/glucanases"/>
    <property type="match status" value="1"/>
</dbReference>
<dbReference type="InterPro" id="IPR013320">
    <property type="entry name" value="ConA-like_dom_sf"/>
</dbReference>
<keyword evidence="2" id="KW-0479">Metal-binding</keyword>
<organism evidence="9 10">
    <name type="scientific">Pythium insidiosum</name>
    <name type="common">Pythiosis disease agent</name>
    <dbReference type="NCBI Taxonomy" id="114742"/>
    <lineage>
        <taxon>Eukaryota</taxon>
        <taxon>Sar</taxon>
        <taxon>Stramenopiles</taxon>
        <taxon>Oomycota</taxon>
        <taxon>Peronosporomycetes</taxon>
        <taxon>Pythiales</taxon>
        <taxon>Pythiaceae</taxon>
        <taxon>Pythium</taxon>
    </lineage>
</organism>
<keyword evidence="4" id="KW-0677">Repeat</keyword>
<evidence type="ECO:0000313" key="9">
    <source>
        <dbReference type="EMBL" id="KAJ0406509.1"/>
    </source>
</evidence>
<accession>A0AAD5LQZ8</accession>
<comment type="cofactor">
    <cofactor evidence="1">
        <name>Ca(2+)</name>
        <dbReference type="ChEBI" id="CHEBI:29108"/>
    </cofactor>
</comment>
<feature type="domain" description="Laminin IV type A" evidence="8">
    <location>
        <begin position="562"/>
        <end position="747"/>
    </location>
</feature>
<protein>
    <recommendedName>
        <fullName evidence="8">Laminin IV type A domain-containing protein</fullName>
    </recommendedName>
</protein>
<gene>
    <name evidence="9" type="ORF">P43SY_001440</name>
</gene>
<evidence type="ECO:0000313" key="10">
    <source>
        <dbReference type="Proteomes" id="UP001209570"/>
    </source>
</evidence>
<keyword evidence="6" id="KW-1015">Disulfide bond</keyword>
<dbReference type="EMBL" id="JAKCXM010000032">
    <property type="protein sequence ID" value="KAJ0406509.1"/>
    <property type="molecule type" value="Genomic_DNA"/>
</dbReference>
<dbReference type="Pfam" id="PF00052">
    <property type="entry name" value="Laminin_B"/>
    <property type="match status" value="1"/>
</dbReference>
<dbReference type="PANTHER" id="PTHR19277:SF125">
    <property type="entry name" value="B6"/>
    <property type="match status" value="1"/>
</dbReference>
<dbReference type="AlphaFoldDB" id="A0AAD5LQZ8"/>
<evidence type="ECO:0000256" key="6">
    <source>
        <dbReference type="ARBA" id="ARBA00023157"/>
    </source>
</evidence>
<evidence type="ECO:0000256" key="5">
    <source>
        <dbReference type="ARBA" id="ARBA00022837"/>
    </source>
</evidence>
<dbReference type="Pfam" id="PF13385">
    <property type="entry name" value="Laminin_G_3"/>
    <property type="match status" value="1"/>
</dbReference>
<keyword evidence="10" id="KW-1185">Reference proteome</keyword>
<dbReference type="InterPro" id="IPR038081">
    <property type="entry name" value="CalX-like_sf"/>
</dbReference>
<sequence>MGKVAVVGQRKAWKPIGSGIQKGDVAKFVPMSPFVPFAGLRIQVVKPEVWIPQPLTLVAEQPQDVTLSGTFGLTIIELTAGSVVVNFKLLPSDNIAEPLVHEVLEDLQSQVKDPASALLQAPVIQIKDVANALSSVVTTAPVPAPPPVAIAARAFQRNGVFSIEQEAYMTVPFRIESGTTVYDRDYRFGSDSGIDPSSPFLTFGVGERDKAIEFEIFDDSEVEAHFEFFRLVLQAPAAPDTALGDVPLTIVRIFDFDDGDALATNKFGAEPQPSAQGWTVVENGKNEVRVDSTGLFAVDEVFGDDEYNQACDLASPDGTCGYACAFGSSELSTEELSRTRNALTLSGADAVSTAKPVATFPSDAFTVSFWIRTTHRTPDACVLSYAAPGDVFSGVQLAVCDPTNLRLIVNSVRVSDIKTGLSTFVDVADGRWHFVAITWDADDGRVYLYDNGMLAFQGGPYRVGHRLSPGGFFALGQLVYSTSSRSACELSQAVSASGSSSTTRLSCLTADGRGAVASAQHVHLWSRVLTRPELLRELQWPMKVTTNGLILGWNFDAAFVHEDAGTMTVDDISTKGQDQKNVGLLHCQAGSSCLARGVLPTVNPSFPCGRVYSNLWHFAAPQTIVGALPQAYGGRLQFRLLAPSFNGSPRPRRGQVSIFSSSGVQISLALGGFRLPNPTAWTAYSVILREDFGWLQEPSGEPAPTELFRRVLSQATALWIRGDLWAYSAQGPGQEVVYINEVKLFAR</sequence>
<keyword evidence="7" id="KW-0325">Glycoprotein</keyword>
<dbReference type="Gene3D" id="2.60.120.200">
    <property type="match status" value="1"/>
</dbReference>
<reference evidence="9" key="1">
    <citation type="submission" date="2021-12" db="EMBL/GenBank/DDBJ databases">
        <title>Prjna785345.</title>
        <authorList>
            <person name="Rujirawat T."/>
            <person name="Krajaejun T."/>
        </authorList>
    </citation>
    <scope>NUCLEOTIDE SEQUENCE</scope>
    <source>
        <strain evidence="9">Pi057C3</strain>
    </source>
</reference>
<dbReference type="SUPFAM" id="SSF141072">
    <property type="entry name" value="CalX-like"/>
    <property type="match status" value="1"/>
</dbReference>
<dbReference type="Gene3D" id="2.60.40.2030">
    <property type="match status" value="1"/>
</dbReference>
<dbReference type="InterPro" id="IPR000034">
    <property type="entry name" value="Laminin_IV"/>
</dbReference>
<dbReference type="PROSITE" id="PS51115">
    <property type="entry name" value="LAMININ_IVA"/>
    <property type="match status" value="1"/>
</dbReference>